<evidence type="ECO:0000313" key="2">
    <source>
        <dbReference type="EMBL" id="GBP66834.1"/>
    </source>
</evidence>
<accession>A0A4C1XW30</accession>
<feature type="region of interest" description="Disordered" evidence="1">
    <location>
        <begin position="90"/>
        <end position="110"/>
    </location>
</feature>
<protein>
    <submittedName>
        <fullName evidence="2">Uncharacterized protein</fullName>
    </submittedName>
</protein>
<comment type="caution">
    <text evidence="2">The sequence shown here is derived from an EMBL/GenBank/DDBJ whole genome shotgun (WGS) entry which is preliminary data.</text>
</comment>
<dbReference type="Proteomes" id="UP000299102">
    <property type="component" value="Unassembled WGS sequence"/>
</dbReference>
<reference evidence="2 3" key="1">
    <citation type="journal article" date="2019" name="Commun. Biol.">
        <title>The bagworm genome reveals a unique fibroin gene that provides high tensile strength.</title>
        <authorList>
            <person name="Kono N."/>
            <person name="Nakamura H."/>
            <person name="Ohtoshi R."/>
            <person name="Tomita M."/>
            <person name="Numata K."/>
            <person name="Arakawa K."/>
        </authorList>
    </citation>
    <scope>NUCLEOTIDE SEQUENCE [LARGE SCALE GENOMIC DNA]</scope>
</reference>
<organism evidence="2 3">
    <name type="scientific">Eumeta variegata</name>
    <name type="common">Bagworm moth</name>
    <name type="synonym">Eumeta japonica</name>
    <dbReference type="NCBI Taxonomy" id="151549"/>
    <lineage>
        <taxon>Eukaryota</taxon>
        <taxon>Metazoa</taxon>
        <taxon>Ecdysozoa</taxon>
        <taxon>Arthropoda</taxon>
        <taxon>Hexapoda</taxon>
        <taxon>Insecta</taxon>
        <taxon>Pterygota</taxon>
        <taxon>Neoptera</taxon>
        <taxon>Endopterygota</taxon>
        <taxon>Lepidoptera</taxon>
        <taxon>Glossata</taxon>
        <taxon>Ditrysia</taxon>
        <taxon>Tineoidea</taxon>
        <taxon>Psychidae</taxon>
        <taxon>Oiketicinae</taxon>
        <taxon>Eumeta</taxon>
    </lineage>
</organism>
<evidence type="ECO:0000313" key="3">
    <source>
        <dbReference type="Proteomes" id="UP000299102"/>
    </source>
</evidence>
<dbReference type="AlphaFoldDB" id="A0A4C1XW30"/>
<dbReference type="EMBL" id="BGZK01000968">
    <property type="protein sequence ID" value="GBP66834.1"/>
    <property type="molecule type" value="Genomic_DNA"/>
</dbReference>
<proteinExistence type="predicted"/>
<name>A0A4C1XW30_EUMVA</name>
<evidence type="ECO:0000256" key="1">
    <source>
        <dbReference type="SAM" id="MobiDB-lite"/>
    </source>
</evidence>
<sequence>MKERDEKFVLVVFMRERKIMNDKIVNCSSSIGGVDVGVKASSNSHLRRVAKIELAGSEDLRVFKFFANSSESRRNIPLLGGRKLERPRGNEGKILFGEGGSRGTARRPTDKRLSRDKWILFC</sequence>
<keyword evidence="3" id="KW-1185">Reference proteome</keyword>
<gene>
    <name evidence="2" type="ORF">EVAR_59531_1</name>
</gene>